<gene>
    <name evidence="4" type="ORF">ANE_LOCUS16451</name>
</gene>
<dbReference type="EMBL" id="CABITT030000005">
    <property type="protein sequence ID" value="VVB06007.1"/>
    <property type="molecule type" value="Genomic_DNA"/>
</dbReference>
<name>A0A565BXD7_9BRAS</name>
<feature type="domain" description="Multiple C2" evidence="3">
    <location>
        <begin position="97"/>
        <end position="189"/>
    </location>
</feature>
<evidence type="ECO:0000256" key="2">
    <source>
        <dbReference type="SAM" id="Phobius"/>
    </source>
</evidence>
<keyword evidence="2" id="KW-0472">Membrane</keyword>
<evidence type="ECO:0000313" key="4">
    <source>
        <dbReference type="EMBL" id="VVB06007.1"/>
    </source>
</evidence>
<sequence>MVQTLTMWGAWFDANIRLTTDVMPKLVAVYIFGLLLLFLKWILLLAVYGVLPGYVAFKFLRETSKYYKNIMYGIDTPPPLVPDEDLKLEELESFQSSMAEKVVAFMGEAASWGEKLCVLFTVRYDPLGSIYLLIVCYMILFVVCSVSYQILDMFLMVYLVNFPFMCCDDLPTGIINFFTRLPTKADLMFMSD</sequence>
<evidence type="ECO:0000259" key="3">
    <source>
        <dbReference type="Pfam" id="PF08372"/>
    </source>
</evidence>
<evidence type="ECO:0000313" key="5">
    <source>
        <dbReference type="Proteomes" id="UP000489600"/>
    </source>
</evidence>
<keyword evidence="5" id="KW-1185">Reference proteome</keyword>
<reference evidence="4" key="1">
    <citation type="submission" date="2019-07" db="EMBL/GenBank/DDBJ databases">
        <authorList>
            <person name="Dittberner H."/>
        </authorList>
    </citation>
    <scope>NUCLEOTIDE SEQUENCE [LARGE SCALE GENOMIC DNA]</scope>
</reference>
<dbReference type="Pfam" id="PF08372">
    <property type="entry name" value="PRT_C"/>
    <property type="match status" value="1"/>
</dbReference>
<dbReference type="InterPro" id="IPR013583">
    <property type="entry name" value="MCTP_C"/>
</dbReference>
<evidence type="ECO:0000256" key="1">
    <source>
        <dbReference type="ARBA" id="ARBA00022737"/>
    </source>
</evidence>
<dbReference type="AlphaFoldDB" id="A0A565BXD7"/>
<keyword evidence="1" id="KW-0677">Repeat</keyword>
<feature type="transmembrane region" description="Helical" evidence="2">
    <location>
        <begin position="130"/>
        <end position="151"/>
    </location>
</feature>
<proteinExistence type="predicted"/>
<comment type="caution">
    <text evidence="4">The sequence shown here is derived from an EMBL/GenBank/DDBJ whole genome shotgun (WGS) entry which is preliminary data.</text>
</comment>
<protein>
    <recommendedName>
        <fullName evidence="3">Multiple C2 domain-containing protein</fullName>
    </recommendedName>
</protein>
<feature type="transmembrane region" description="Helical" evidence="2">
    <location>
        <begin position="27"/>
        <end position="51"/>
    </location>
</feature>
<dbReference type="Proteomes" id="UP000489600">
    <property type="component" value="Unassembled WGS sequence"/>
</dbReference>
<keyword evidence="2" id="KW-0812">Transmembrane</keyword>
<keyword evidence="2" id="KW-1133">Transmembrane helix</keyword>
<accession>A0A565BXD7</accession>
<organism evidence="4 5">
    <name type="scientific">Arabis nemorensis</name>
    <dbReference type="NCBI Taxonomy" id="586526"/>
    <lineage>
        <taxon>Eukaryota</taxon>
        <taxon>Viridiplantae</taxon>
        <taxon>Streptophyta</taxon>
        <taxon>Embryophyta</taxon>
        <taxon>Tracheophyta</taxon>
        <taxon>Spermatophyta</taxon>
        <taxon>Magnoliopsida</taxon>
        <taxon>eudicotyledons</taxon>
        <taxon>Gunneridae</taxon>
        <taxon>Pentapetalae</taxon>
        <taxon>rosids</taxon>
        <taxon>malvids</taxon>
        <taxon>Brassicales</taxon>
        <taxon>Brassicaceae</taxon>
        <taxon>Arabideae</taxon>
        <taxon>Arabis</taxon>
    </lineage>
</organism>